<evidence type="ECO:0000313" key="2">
    <source>
        <dbReference type="Proteomes" id="UP001303473"/>
    </source>
</evidence>
<dbReference type="Proteomes" id="UP001303473">
    <property type="component" value="Unassembled WGS sequence"/>
</dbReference>
<evidence type="ECO:0000313" key="1">
    <source>
        <dbReference type="EMBL" id="KAK3934624.1"/>
    </source>
</evidence>
<protein>
    <submittedName>
        <fullName evidence="1">Uncharacterized protein</fullName>
    </submittedName>
</protein>
<name>A0AAN6RZ98_9PEZI</name>
<dbReference type="AlphaFoldDB" id="A0AAN6RZ98"/>
<proteinExistence type="predicted"/>
<keyword evidence="2" id="KW-1185">Reference proteome</keyword>
<sequence>RLTIDNDETNSVIRSIDIRRSLDKEPPGRYINLGVNDDDFFALLGTVYGKGPVRMLAAFP</sequence>
<gene>
    <name evidence="1" type="ORF">QBC46DRAFT_273434</name>
</gene>
<dbReference type="EMBL" id="MU853973">
    <property type="protein sequence ID" value="KAK3934624.1"/>
    <property type="molecule type" value="Genomic_DNA"/>
</dbReference>
<comment type="caution">
    <text evidence="1">The sequence shown here is derived from an EMBL/GenBank/DDBJ whole genome shotgun (WGS) entry which is preliminary data.</text>
</comment>
<organism evidence="1 2">
    <name type="scientific">Diplogelasinospora grovesii</name>
    <dbReference type="NCBI Taxonomy" id="303347"/>
    <lineage>
        <taxon>Eukaryota</taxon>
        <taxon>Fungi</taxon>
        <taxon>Dikarya</taxon>
        <taxon>Ascomycota</taxon>
        <taxon>Pezizomycotina</taxon>
        <taxon>Sordariomycetes</taxon>
        <taxon>Sordariomycetidae</taxon>
        <taxon>Sordariales</taxon>
        <taxon>Diplogelasinosporaceae</taxon>
        <taxon>Diplogelasinospora</taxon>
    </lineage>
</organism>
<feature type="non-terminal residue" evidence="1">
    <location>
        <position position="1"/>
    </location>
</feature>
<reference evidence="2" key="1">
    <citation type="journal article" date="2023" name="Mol. Phylogenet. Evol.">
        <title>Genome-scale phylogeny and comparative genomics of the fungal order Sordariales.</title>
        <authorList>
            <person name="Hensen N."/>
            <person name="Bonometti L."/>
            <person name="Westerberg I."/>
            <person name="Brannstrom I.O."/>
            <person name="Guillou S."/>
            <person name="Cros-Aarteil S."/>
            <person name="Calhoun S."/>
            <person name="Haridas S."/>
            <person name="Kuo A."/>
            <person name="Mondo S."/>
            <person name="Pangilinan J."/>
            <person name="Riley R."/>
            <person name="LaButti K."/>
            <person name="Andreopoulos B."/>
            <person name="Lipzen A."/>
            <person name="Chen C."/>
            <person name="Yan M."/>
            <person name="Daum C."/>
            <person name="Ng V."/>
            <person name="Clum A."/>
            <person name="Steindorff A."/>
            <person name="Ohm R.A."/>
            <person name="Martin F."/>
            <person name="Silar P."/>
            <person name="Natvig D.O."/>
            <person name="Lalanne C."/>
            <person name="Gautier V."/>
            <person name="Ament-Velasquez S.L."/>
            <person name="Kruys A."/>
            <person name="Hutchinson M.I."/>
            <person name="Powell A.J."/>
            <person name="Barry K."/>
            <person name="Miller A.N."/>
            <person name="Grigoriev I.V."/>
            <person name="Debuchy R."/>
            <person name="Gladieux P."/>
            <person name="Hiltunen Thoren M."/>
            <person name="Johannesson H."/>
        </authorList>
    </citation>
    <scope>NUCLEOTIDE SEQUENCE [LARGE SCALE GENOMIC DNA]</scope>
    <source>
        <strain evidence="2">CBS 340.73</strain>
    </source>
</reference>
<accession>A0AAN6RZ98</accession>